<dbReference type="PANTHER" id="PTHR33989:SF4">
    <property type="entry name" value="PTS SYSTEM N,N'-DIACETYLCHITOBIOSE-SPECIFIC EIIC COMPONENT"/>
    <property type="match status" value="1"/>
</dbReference>
<feature type="transmembrane region" description="Helical" evidence="9">
    <location>
        <begin position="388"/>
        <end position="411"/>
    </location>
</feature>
<dbReference type="EMBL" id="WLZX01000002">
    <property type="protein sequence ID" value="MTD27015.1"/>
    <property type="molecule type" value="Genomic_DNA"/>
</dbReference>
<keyword evidence="2 8" id="KW-0813">Transport</keyword>
<keyword evidence="6 9" id="KW-1133">Transmembrane helix</keyword>
<feature type="transmembrane region" description="Helical" evidence="9">
    <location>
        <begin position="230"/>
        <end position="252"/>
    </location>
</feature>
<feature type="transmembrane region" description="Helical" evidence="9">
    <location>
        <begin position="288"/>
        <end position="306"/>
    </location>
</feature>
<dbReference type="NCBIfam" id="TIGR00410">
    <property type="entry name" value="lacE"/>
    <property type="match status" value="1"/>
</dbReference>
<proteinExistence type="predicted"/>
<accession>A0ABW9RBU4</accession>
<comment type="subcellular location">
    <subcellularLocation>
        <location evidence="1">Cell membrane</location>
        <topology evidence="1">Multi-pass membrane protein</topology>
    </subcellularLocation>
</comment>
<dbReference type="Pfam" id="PF02378">
    <property type="entry name" value="PTS_EIIC"/>
    <property type="match status" value="1"/>
</dbReference>
<feature type="transmembrane region" description="Helical" evidence="9">
    <location>
        <begin position="343"/>
        <end position="368"/>
    </location>
</feature>
<evidence type="ECO:0000256" key="8">
    <source>
        <dbReference type="PIRNR" id="PIRNR006351"/>
    </source>
</evidence>
<comment type="function">
    <text evidence="8">The phosphoenolpyruvate-dependent sugar phosphotransferase system (PTS), a major carbohydrate active -transport system, catalyzes the phosphorylation of incoming sugar substrates concomitant with their translocation across the cell membrane.</text>
</comment>
<dbReference type="PROSITE" id="PS51105">
    <property type="entry name" value="PTS_EIIC_TYPE_3"/>
    <property type="match status" value="1"/>
</dbReference>
<evidence type="ECO:0000259" key="10">
    <source>
        <dbReference type="PROSITE" id="PS51105"/>
    </source>
</evidence>
<name>A0ABW9RBU4_9GAMM</name>
<dbReference type="InterPro" id="IPR004501">
    <property type="entry name" value="PTS_EIIC_3"/>
</dbReference>
<keyword evidence="4 8" id="KW-0762">Sugar transport</keyword>
<dbReference type="RefSeq" id="WP_154752292.1">
    <property type="nucleotide sequence ID" value="NZ_WLZX01000002.1"/>
</dbReference>
<evidence type="ECO:0000256" key="5">
    <source>
        <dbReference type="ARBA" id="ARBA00022692"/>
    </source>
</evidence>
<comment type="caution">
    <text evidence="11">The sequence shown here is derived from an EMBL/GenBank/DDBJ whole genome shotgun (WGS) entry which is preliminary data.</text>
</comment>
<evidence type="ECO:0000256" key="7">
    <source>
        <dbReference type="ARBA" id="ARBA00023136"/>
    </source>
</evidence>
<dbReference type="InterPro" id="IPR051088">
    <property type="entry name" value="PTS_Sugar-EIIC/EIIB"/>
</dbReference>
<keyword evidence="5 9" id="KW-0812">Transmembrane</keyword>
<dbReference type="PIRSF" id="PIRSF006351">
    <property type="entry name" value="PTS_EIIC-Cellobiose"/>
    <property type="match status" value="1"/>
</dbReference>
<organism evidence="11 12">
    <name type="scientific">Erwinia sorbitola</name>
    <dbReference type="NCBI Taxonomy" id="2681984"/>
    <lineage>
        <taxon>Bacteria</taxon>
        <taxon>Pseudomonadati</taxon>
        <taxon>Pseudomonadota</taxon>
        <taxon>Gammaproteobacteria</taxon>
        <taxon>Enterobacterales</taxon>
        <taxon>Erwiniaceae</taxon>
        <taxon>Erwinia</taxon>
    </lineage>
</organism>
<evidence type="ECO:0000313" key="12">
    <source>
        <dbReference type="Proteomes" id="UP000480164"/>
    </source>
</evidence>
<keyword evidence="12" id="KW-1185">Reference proteome</keyword>
<reference evidence="11 12" key="1">
    <citation type="submission" date="2019-11" db="EMBL/GenBank/DDBJ databases">
        <title>Erwinia sp. nov., isolated from feces of birds in Tibet plateau of China.</title>
        <authorList>
            <person name="Ge Y."/>
        </authorList>
    </citation>
    <scope>NUCLEOTIDE SEQUENCE [LARGE SCALE GENOMIC DNA]</scope>
    <source>
        <strain evidence="11 12">J316</strain>
    </source>
</reference>
<dbReference type="PANTHER" id="PTHR33989">
    <property type="match status" value="1"/>
</dbReference>
<feature type="transmembrane region" description="Helical" evidence="9">
    <location>
        <begin position="111"/>
        <end position="129"/>
    </location>
</feature>
<protein>
    <recommendedName>
        <fullName evidence="8">Permease IIC component</fullName>
    </recommendedName>
</protein>
<dbReference type="InterPro" id="IPR004796">
    <property type="entry name" value="PTS_IIC_cello"/>
</dbReference>
<feature type="transmembrane region" description="Helical" evidence="9">
    <location>
        <begin position="135"/>
        <end position="161"/>
    </location>
</feature>
<dbReference type="InterPro" id="IPR003352">
    <property type="entry name" value="PTS_EIIC"/>
</dbReference>
<evidence type="ECO:0000256" key="3">
    <source>
        <dbReference type="ARBA" id="ARBA00022475"/>
    </source>
</evidence>
<sequence length="441" mass="47970">MSSLYSKLISVIEEKITPMAGAVGQQKYVTSIRDGFILALPFMIVGSFMLVFIFPPFSPDTTWGFARAWLQFSINHRENLMLPFNFSMGIMTIFISVGVAASLARHHALDPLTSGMLSLMGFLLVAAPLKDGQISVAYFSGQGIFTALLVAIYTTELYALLKRNNITIRLPPEVPTGVARSFEILIPVLAVVLTLHPLNLFIEAQLGMIIPEAIMSLVKPLVAASDTLPAILLSVLVCQILWFAGIHGALIVTGIMNPFWMANLSVNQAAMAAGTAIPHIYVQGFWDHYLLIGGVGSTLPLAFLLMRSKAVHLRTIGRMGVVPGMFNINEPILFGAPIIMNPLFFLPFVLVPMVNASMAYFALDFGLVARVVSMTPWTTPGPIGASWAANWALSPMIMCLICMVTSAIMYYPFFKAFEKQLLDQEAGDTNPSNSVTQSATA</sequence>
<gene>
    <name evidence="11" type="ORF">GK011_08695</name>
</gene>
<feature type="transmembrane region" description="Helical" evidence="9">
    <location>
        <begin position="84"/>
        <end position="104"/>
    </location>
</feature>
<evidence type="ECO:0000256" key="6">
    <source>
        <dbReference type="ARBA" id="ARBA00022989"/>
    </source>
</evidence>
<feature type="domain" description="PTS EIIC type-3" evidence="10">
    <location>
        <begin position="12"/>
        <end position="413"/>
    </location>
</feature>
<evidence type="ECO:0000256" key="9">
    <source>
        <dbReference type="SAM" id="Phobius"/>
    </source>
</evidence>
<feature type="transmembrane region" description="Helical" evidence="9">
    <location>
        <begin position="35"/>
        <end position="54"/>
    </location>
</feature>
<evidence type="ECO:0000256" key="4">
    <source>
        <dbReference type="ARBA" id="ARBA00022597"/>
    </source>
</evidence>
<dbReference type="Proteomes" id="UP000480164">
    <property type="component" value="Unassembled WGS sequence"/>
</dbReference>
<keyword evidence="3 8" id="KW-1003">Cell membrane</keyword>
<evidence type="ECO:0000313" key="11">
    <source>
        <dbReference type="EMBL" id="MTD27015.1"/>
    </source>
</evidence>
<evidence type="ECO:0000256" key="2">
    <source>
        <dbReference type="ARBA" id="ARBA00022448"/>
    </source>
</evidence>
<evidence type="ECO:0000256" key="1">
    <source>
        <dbReference type="ARBA" id="ARBA00004651"/>
    </source>
</evidence>
<keyword evidence="7 8" id="KW-0472">Membrane</keyword>